<dbReference type="Proteomes" id="UP001209694">
    <property type="component" value="Unassembled WGS sequence"/>
</dbReference>
<evidence type="ECO:0000313" key="2">
    <source>
        <dbReference type="Proteomes" id="UP001209694"/>
    </source>
</evidence>
<comment type="caution">
    <text evidence="1">The sequence shown here is derived from an EMBL/GenBank/DDBJ whole genome shotgun (WGS) entry which is preliminary data.</text>
</comment>
<protein>
    <submittedName>
        <fullName evidence="1">Uncharacterized protein</fullName>
    </submittedName>
</protein>
<name>A0AAW5V4V6_9LEPT</name>
<dbReference type="AlphaFoldDB" id="A0AAW5V4V6"/>
<accession>A0AAW5V4V6</accession>
<dbReference type="RefSeq" id="WP_100715820.1">
    <property type="nucleotide sequence ID" value="NZ_JAMQPS010000001.1"/>
</dbReference>
<evidence type="ECO:0000313" key="1">
    <source>
        <dbReference type="EMBL" id="MCW7514696.1"/>
    </source>
</evidence>
<proteinExistence type="predicted"/>
<sequence length="172" mass="19550">MGHNQTSSYDPNSIYFPSEEELAASLSMEEGLDAQKLLTPESLQKTTSDFTKLNQYVFLSPTEIDEEALAWKNGNPQLPRTLSESEQAARYQEKIRTMNDFYAKALEDVPKLSSMQLSHLRGNSFLGVVAHSYLMDYFVNLPESEKQIIETNLQWLVALRKAAIDEAIRRGK</sequence>
<organism evidence="1 2">
    <name type="scientific">Leptospira levettii</name>
    <dbReference type="NCBI Taxonomy" id="2023178"/>
    <lineage>
        <taxon>Bacteria</taxon>
        <taxon>Pseudomonadati</taxon>
        <taxon>Spirochaetota</taxon>
        <taxon>Spirochaetia</taxon>
        <taxon>Leptospirales</taxon>
        <taxon>Leptospiraceae</taxon>
        <taxon>Leptospira</taxon>
    </lineage>
</organism>
<gene>
    <name evidence="1" type="ORF">ND810_05970</name>
</gene>
<dbReference type="EMBL" id="JAMQQD010000002">
    <property type="protein sequence ID" value="MCW7514696.1"/>
    <property type="molecule type" value="Genomic_DNA"/>
</dbReference>
<reference evidence="1" key="1">
    <citation type="submission" date="2022-06" db="EMBL/GenBank/DDBJ databases">
        <title>Leptospira isolates from biofilms formed at urban environments.</title>
        <authorList>
            <person name="Ribeiro P.S."/>
            <person name="Sousa T."/>
            <person name="Carvalho N."/>
            <person name="Aburjaile F."/>
            <person name="Neves F."/>
            <person name="Oliveira D."/>
            <person name="Blanco L."/>
            <person name="Lima J."/>
            <person name="Costa F."/>
            <person name="Brenig B."/>
            <person name="Soares S."/>
            <person name="Ramos R."/>
            <person name="Goes-Neto A."/>
            <person name="Matiuzzi M."/>
            <person name="Azevedo V."/>
            <person name="Ristow P."/>
        </authorList>
    </citation>
    <scope>NUCLEOTIDE SEQUENCE</scope>
    <source>
        <strain evidence="1">VSF7</strain>
    </source>
</reference>